<proteinExistence type="predicted"/>
<evidence type="ECO:0000259" key="1">
    <source>
        <dbReference type="Pfam" id="PF23343"/>
    </source>
</evidence>
<reference evidence="2" key="1">
    <citation type="submission" date="2018-12" db="EMBL/GenBank/DDBJ databases">
        <title>Singled stranded DNA viruses identified in blackflies (Austrosimulium ungulatum) sampled in New Zealand.</title>
        <authorList>
            <person name="Kraberger S."/>
            <person name="Fontenele R.S."/>
            <person name="Schmidlin K."/>
            <person name="Walters M."/>
            <person name="Varsani A."/>
        </authorList>
    </citation>
    <scope>NUCLEOTIDE SEQUENCE [LARGE SCALE GENOMIC DNA]</scope>
    <source>
        <strain evidence="2">135</strain>
    </source>
</reference>
<protein>
    <submittedName>
        <fullName evidence="2">Replication initiator protein</fullName>
    </submittedName>
</protein>
<accession>A0A4P8PKC3</accession>
<dbReference type="Pfam" id="PF23343">
    <property type="entry name" value="REP_ORF2-G2P"/>
    <property type="match status" value="1"/>
</dbReference>
<dbReference type="InterPro" id="IPR056906">
    <property type="entry name" value="ORF2/G2P_dom"/>
</dbReference>
<organism evidence="2">
    <name type="scientific">Blackfly microvirus SF02</name>
    <dbReference type="NCBI Taxonomy" id="2576452"/>
    <lineage>
        <taxon>Viruses</taxon>
        <taxon>Monodnaviria</taxon>
        <taxon>Sangervirae</taxon>
        <taxon>Phixviricota</taxon>
        <taxon>Malgrandaviricetes</taxon>
        <taxon>Petitvirales</taxon>
        <taxon>Microviridae</taxon>
        <taxon>Microvirus</taxon>
    </lineage>
</organism>
<name>A0A4P8PKC3_9VIRU</name>
<dbReference type="Proteomes" id="UP000323758">
    <property type="component" value="Segment"/>
</dbReference>
<dbReference type="EMBL" id="MK249197">
    <property type="protein sequence ID" value="QCQ84958.1"/>
    <property type="molecule type" value="Genomic_DNA"/>
</dbReference>
<evidence type="ECO:0000313" key="2">
    <source>
        <dbReference type="EMBL" id="QCQ84958.1"/>
    </source>
</evidence>
<feature type="domain" description="Replication-associated protein ORF2/G2P" evidence="1">
    <location>
        <begin position="11"/>
        <end position="124"/>
    </location>
</feature>
<sequence length="241" mass="27957">MHERQCHDSAVFVTLTYDDEHVPYGGVLHYRHFQLFMKKLRFRLSIPVRFFMCGEYGDTTWRPHYHAALFGVSFGDRQPWRKSGAGFQLYRSELLDSLWDFGSAEIGELSFESAAYIARYCMKKITGDRATAHYERLLPDTGEIIGLPPEFARMSLKPGIGAEWFRRFAPEVLTHNGCVVDGRVLNVPRFYQKMMSDDDLHDFTMQRYNLLEGGTDNSYDRLRVRELVARAGLANKIRPLE</sequence>